<name>I3C322_9FLAO</name>
<dbReference type="STRING" id="926559.JoomaDRAFT_0993"/>
<dbReference type="Pfam" id="PF00932">
    <property type="entry name" value="LTD"/>
    <property type="match status" value="1"/>
</dbReference>
<feature type="signal peptide" evidence="2">
    <location>
        <begin position="1"/>
        <end position="26"/>
    </location>
</feature>
<dbReference type="InterPro" id="IPR001322">
    <property type="entry name" value="Lamin_tail_dom"/>
</dbReference>
<dbReference type="RefSeq" id="WP_008611107.1">
    <property type="nucleotide sequence ID" value="NZ_JH651379.1"/>
</dbReference>
<evidence type="ECO:0000256" key="1">
    <source>
        <dbReference type="SAM" id="MobiDB-lite"/>
    </source>
</evidence>
<feature type="chain" id="PRO_5003668413" description="LTD domain-containing protein" evidence="2">
    <location>
        <begin position="27"/>
        <end position="893"/>
    </location>
</feature>
<dbReference type="PROSITE" id="PS51841">
    <property type="entry name" value="LTD"/>
    <property type="match status" value="1"/>
</dbReference>
<organism evidence="4 5">
    <name type="scientific">Galbibacter orientalis DSM 19592</name>
    <dbReference type="NCBI Taxonomy" id="926559"/>
    <lineage>
        <taxon>Bacteria</taxon>
        <taxon>Pseudomonadati</taxon>
        <taxon>Bacteroidota</taxon>
        <taxon>Flavobacteriia</taxon>
        <taxon>Flavobacteriales</taxon>
        <taxon>Flavobacteriaceae</taxon>
        <taxon>Galbibacter</taxon>
    </lineage>
</organism>
<accession>I3C322</accession>
<sequence length="893" mass="98674">MQNLKRIIAFSSFISITLMLIFACVADDEYTPPKDSCIGEMPTVNTTFEAVKVLYKGEVLQIQEELIIEGYINSSDLTGNFFGSIHFQNHPSNPTQGFQLELDLRDLYLFYPMGQKIYLNLKGLYLDNNKGTFKLGGTFSAFGNLSVGRLPATKINEHILVPCDAVSVITPKKYLISELDSTMVNILVTLQNVELTPASLCSTYAEPQKAKTHILKDCEGNEVFMENSGFADFQAALLPLGNGTITGVLTRNQNNYILTVRDLEDVKMNNVRCGGIEYYCETPVANTTIQSIKEMYKETSITLKVPLVIKVVITANDSSGNFYKEIYVQDESGGINIKIEEIALFETFQLNHEITIAVNGITLHKVDGEFVLGVLKDDAFSGIQEEDFYRFFYLGEEAQHITPKAIEINAISEKDLGSLVAITSVQFIEESTFVVSNKDTKSAVTDCFANEIFVSTSRRFKNGDSLLPQENGIIIGILQYDGKYQLRIRNLEDVSQMNTERCNVLQNATEISLETLLMGFGETSEEIVENIKIRGIITSNYSTLNLEETKAIMQSGDVGIELEFDAPHQLKVNSKIEIALRGLRIKKDKNGFLLTNITSEHILSSVDGNTIQPEIIGLEAFLTGNYQNKLVQINNFQFKDLNSTYGGENELTNCEDQFIISISNTATFSNVSVVKGRGNVVGIPFGNNLYVRDAMDFQFTDSYEDCSLKNTSTSILISEIADPDNSNTTANMRFIELFNAGSEPVSLSGWSLRRYTNSNTEFTARSVIDLTGYTMAPLSAFVIAADALSFEVVYGFSPDLEGGTGGAADSNGDDTMHLVDGNGKVVDVFGVSGEDGSGTNHEFEDGRAVRNTAVVKNNTDYTFSEWTIYNDTGADGTINEPKTAPQDFNPKTR</sequence>
<gene>
    <name evidence="4" type="ORF">JoomaDRAFT_0993</name>
</gene>
<feature type="region of interest" description="Disordered" evidence="1">
    <location>
        <begin position="872"/>
        <end position="893"/>
    </location>
</feature>
<dbReference type="SUPFAM" id="SSF74853">
    <property type="entry name" value="Lamin A/C globular tail domain"/>
    <property type="match status" value="1"/>
</dbReference>
<keyword evidence="5" id="KW-1185">Reference proteome</keyword>
<dbReference type="AlphaFoldDB" id="I3C322"/>
<proteinExistence type="predicted"/>
<dbReference type="EMBL" id="JH651379">
    <property type="protein sequence ID" value="EIJ38015.1"/>
    <property type="molecule type" value="Genomic_DNA"/>
</dbReference>
<keyword evidence="2" id="KW-0732">Signal</keyword>
<dbReference type="OrthoDB" id="1492759at2"/>
<dbReference type="InterPro" id="IPR043744">
    <property type="entry name" value="DUF5689"/>
</dbReference>
<dbReference type="Pfam" id="PF18942">
    <property type="entry name" value="DUF5689"/>
    <property type="match status" value="3"/>
</dbReference>
<dbReference type="InterPro" id="IPR036415">
    <property type="entry name" value="Lamin_tail_dom_sf"/>
</dbReference>
<dbReference type="HOGENOM" id="CLU_332810_0_0_10"/>
<evidence type="ECO:0000256" key="2">
    <source>
        <dbReference type="SAM" id="SignalP"/>
    </source>
</evidence>
<evidence type="ECO:0000259" key="3">
    <source>
        <dbReference type="PROSITE" id="PS51841"/>
    </source>
</evidence>
<dbReference type="Gene3D" id="2.60.40.1260">
    <property type="entry name" value="Lamin Tail domain"/>
    <property type="match status" value="1"/>
</dbReference>
<feature type="domain" description="LTD" evidence="3">
    <location>
        <begin position="710"/>
        <end position="835"/>
    </location>
</feature>
<protein>
    <recommendedName>
        <fullName evidence="3">LTD domain-containing protein</fullName>
    </recommendedName>
</protein>
<dbReference type="Proteomes" id="UP000004690">
    <property type="component" value="Unassembled WGS sequence"/>
</dbReference>
<evidence type="ECO:0000313" key="4">
    <source>
        <dbReference type="EMBL" id="EIJ38015.1"/>
    </source>
</evidence>
<evidence type="ECO:0000313" key="5">
    <source>
        <dbReference type="Proteomes" id="UP000004690"/>
    </source>
</evidence>
<dbReference type="eggNOG" id="COG4085">
    <property type="taxonomic scope" value="Bacteria"/>
</dbReference>
<reference evidence="4 5" key="1">
    <citation type="submission" date="2012-02" db="EMBL/GenBank/DDBJ databases">
        <title>Improved High-Quality Draft genome of Joostella marina DSM 19592.</title>
        <authorList>
            <consortium name="US DOE Joint Genome Institute (JGI-PGF)"/>
            <person name="Lucas S."/>
            <person name="Copeland A."/>
            <person name="Lapidus A."/>
            <person name="Bruce D."/>
            <person name="Goodwin L."/>
            <person name="Pitluck S."/>
            <person name="Peters L."/>
            <person name="Chertkov O."/>
            <person name="Ovchinnikova G."/>
            <person name="Kyrpides N."/>
            <person name="Mavromatis K."/>
            <person name="Detter J.C."/>
            <person name="Han C."/>
            <person name="Land M."/>
            <person name="Hauser L."/>
            <person name="Markowitz V."/>
            <person name="Cheng J.-F."/>
            <person name="Hugenholtz P."/>
            <person name="Woyke T."/>
            <person name="Wu D."/>
            <person name="Tindall B."/>
            <person name="Brambilla E."/>
            <person name="Klenk H.-P."/>
            <person name="Eisen J.A."/>
        </authorList>
    </citation>
    <scope>NUCLEOTIDE SEQUENCE [LARGE SCALE GENOMIC DNA]</scope>
    <source>
        <strain evidence="4 5">DSM 19592</strain>
    </source>
</reference>
<dbReference type="PROSITE" id="PS51257">
    <property type="entry name" value="PROKAR_LIPOPROTEIN"/>
    <property type="match status" value="1"/>
</dbReference>